<protein>
    <submittedName>
        <fullName evidence="3">Retrovirus-related Pol polyprotein from transposon RE1</fullName>
    </submittedName>
</protein>
<organism evidence="3 4">
    <name type="scientific">Vitis vinifera</name>
    <name type="common">Grape</name>
    <dbReference type="NCBI Taxonomy" id="29760"/>
    <lineage>
        <taxon>Eukaryota</taxon>
        <taxon>Viridiplantae</taxon>
        <taxon>Streptophyta</taxon>
        <taxon>Embryophyta</taxon>
        <taxon>Tracheophyta</taxon>
        <taxon>Spermatophyta</taxon>
        <taxon>Magnoliopsida</taxon>
        <taxon>eudicotyledons</taxon>
        <taxon>Gunneridae</taxon>
        <taxon>Pentapetalae</taxon>
        <taxon>rosids</taxon>
        <taxon>Vitales</taxon>
        <taxon>Vitaceae</taxon>
        <taxon>Viteae</taxon>
        <taxon>Vitis</taxon>
    </lineage>
</organism>
<accession>A0A438HL69</accession>
<gene>
    <name evidence="3" type="primary">RE1_577</name>
    <name evidence="3" type="ORF">CK203_032908</name>
</gene>
<evidence type="ECO:0000313" key="4">
    <source>
        <dbReference type="Proteomes" id="UP000288805"/>
    </source>
</evidence>
<dbReference type="Pfam" id="PF07727">
    <property type="entry name" value="RVT_2"/>
    <property type="match status" value="1"/>
</dbReference>
<dbReference type="Proteomes" id="UP000288805">
    <property type="component" value="Unassembled WGS sequence"/>
</dbReference>
<proteinExistence type="predicted"/>
<comment type="caution">
    <text evidence="3">The sequence shown here is derived from an EMBL/GenBank/DDBJ whole genome shotgun (WGS) entry which is preliminary data.</text>
</comment>
<dbReference type="InterPro" id="IPR043502">
    <property type="entry name" value="DNA/RNA_pol_sf"/>
</dbReference>
<dbReference type="PANTHER" id="PTHR43383:SF2">
    <property type="entry name" value="AMIDOHYDROLASE 2 FAMILY PROTEIN"/>
    <property type="match status" value="1"/>
</dbReference>
<feature type="region of interest" description="Disordered" evidence="1">
    <location>
        <begin position="1"/>
        <end position="20"/>
    </location>
</feature>
<dbReference type="SUPFAM" id="SSF56672">
    <property type="entry name" value="DNA/RNA polymerases"/>
    <property type="match status" value="1"/>
</dbReference>
<dbReference type="AlphaFoldDB" id="A0A438HL69"/>
<sequence length="242" mass="27686">MDHSQHVANILTPNSSLPEENIGEDRAGEVLIPSIDDSTLPIALRKGVRRCSQTIQEALKISEWKKAVQDEIDALEKNGTWTITDLPVGKRPVGCKWIFTIKYKANGSVERFKARLVARGFNTILWDRLQETFAPVAKLNTIRIFSHWLVNQDWCLQQLDIKNAFLNGDLEEEVYMEIPPGFEESMAKNQVCKLQKSLYGLKQSPRAWFDRFTKAVLKLGYKQGQADHTLFVKKSHAGKWPY</sequence>
<evidence type="ECO:0000313" key="3">
    <source>
        <dbReference type="EMBL" id="RVW85167.1"/>
    </source>
</evidence>
<feature type="domain" description="Reverse transcriptase Ty1/copia-type" evidence="2">
    <location>
        <begin position="78"/>
        <end position="236"/>
    </location>
</feature>
<dbReference type="PANTHER" id="PTHR43383">
    <property type="entry name" value="NODULIN 6"/>
    <property type="match status" value="1"/>
</dbReference>
<evidence type="ECO:0000259" key="2">
    <source>
        <dbReference type="Pfam" id="PF07727"/>
    </source>
</evidence>
<reference evidence="3 4" key="1">
    <citation type="journal article" date="2018" name="PLoS Genet.">
        <title>Population sequencing reveals clonal diversity and ancestral inbreeding in the grapevine cultivar Chardonnay.</title>
        <authorList>
            <person name="Roach M.J."/>
            <person name="Johnson D.L."/>
            <person name="Bohlmann J."/>
            <person name="van Vuuren H.J."/>
            <person name="Jones S.J."/>
            <person name="Pretorius I.S."/>
            <person name="Schmidt S.A."/>
            <person name="Borneman A.R."/>
        </authorList>
    </citation>
    <scope>NUCLEOTIDE SEQUENCE [LARGE SCALE GENOMIC DNA]</scope>
    <source>
        <strain evidence="4">cv. Chardonnay</strain>
        <tissue evidence="3">Leaf</tissue>
    </source>
</reference>
<name>A0A438HL69_VITVI</name>
<evidence type="ECO:0000256" key="1">
    <source>
        <dbReference type="SAM" id="MobiDB-lite"/>
    </source>
</evidence>
<dbReference type="EMBL" id="QGNW01000207">
    <property type="protein sequence ID" value="RVW85167.1"/>
    <property type="molecule type" value="Genomic_DNA"/>
</dbReference>
<dbReference type="InterPro" id="IPR013103">
    <property type="entry name" value="RVT_2"/>
</dbReference>